<dbReference type="Pfam" id="PF13539">
    <property type="entry name" value="Peptidase_M15_4"/>
    <property type="match status" value="1"/>
</dbReference>
<name>A0ABP7IFX8_9ACTN</name>
<accession>A0ABP7IFX8</accession>
<sequence length="279" mass="29569">MVVVLLALLAGCGDDGGTPTAGHPGTSHHGTGHQHRHPTSSPGPSYSDWDVGAQPLPLRPDGYGEIRPTPEALRVRRLPTTDVLPPPADGRFHATIGPITPAIRDRMGKTWSPACPVALADLSYLTLTFRGFDGAAHTGELVVAASEAQGVVSVFRTLFAAGFPIEEMRLPTTADVEATPTGDGNNTSGLVCRATTGATSWSAHAYGLAIDLDPFDNPYHRGDLVLPELASAYLDRGWIRPGMVEPGSVAVRAFARIGWSWGGDWSSLKDYQHFSATGR</sequence>
<comment type="caution">
    <text evidence="3">The sequence shown here is derived from an EMBL/GenBank/DDBJ whole genome shotgun (WGS) entry which is preliminary data.</text>
</comment>
<protein>
    <submittedName>
        <fullName evidence="3">M15 family metallopeptidase</fullName>
    </submittedName>
</protein>
<dbReference type="Proteomes" id="UP001501821">
    <property type="component" value="Unassembled WGS sequence"/>
</dbReference>
<feature type="region of interest" description="Disordered" evidence="1">
    <location>
        <begin position="18"/>
        <end position="64"/>
    </location>
</feature>
<dbReference type="Gene3D" id="3.30.1380.10">
    <property type="match status" value="1"/>
</dbReference>
<organism evidence="3 4">
    <name type="scientific">Nocardioides panacisoli</name>
    <dbReference type="NCBI Taxonomy" id="627624"/>
    <lineage>
        <taxon>Bacteria</taxon>
        <taxon>Bacillati</taxon>
        <taxon>Actinomycetota</taxon>
        <taxon>Actinomycetes</taxon>
        <taxon>Propionibacteriales</taxon>
        <taxon>Nocardioidaceae</taxon>
        <taxon>Nocardioides</taxon>
    </lineage>
</organism>
<reference evidence="4" key="1">
    <citation type="journal article" date="2019" name="Int. J. Syst. Evol. Microbiol.">
        <title>The Global Catalogue of Microorganisms (GCM) 10K type strain sequencing project: providing services to taxonomists for standard genome sequencing and annotation.</title>
        <authorList>
            <consortium name="The Broad Institute Genomics Platform"/>
            <consortium name="The Broad Institute Genome Sequencing Center for Infectious Disease"/>
            <person name="Wu L."/>
            <person name="Ma J."/>
        </authorList>
    </citation>
    <scope>NUCLEOTIDE SEQUENCE [LARGE SCALE GENOMIC DNA]</scope>
    <source>
        <strain evidence="4">JCM 16953</strain>
    </source>
</reference>
<dbReference type="EMBL" id="BAABAH010000005">
    <property type="protein sequence ID" value="GAA3817514.1"/>
    <property type="molecule type" value="Genomic_DNA"/>
</dbReference>
<feature type="compositionally biased region" description="Low complexity" evidence="1">
    <location>
        <begin position="18"/>
        <end position="29"/>
    </location>
</feature>
<evidence type="ECO:0000313" key="3">
    <source>
        <dbReference type="EMBL" id="GAA3817514.1"/>
    </source>
</evidence>
<proteinExistence type="predicted"/>
<keyword evidence="4" id="KW-1185">Reference proteome</keyword>
<feature type="domain" description="Peptidase M15C" evidence="2">
    <location>
        <begin position="196"/>
        <end position="275"/>
    </location>
</feature>
<dbReference type="SUPFAM" id="SSF55166">
    <property type="entry name" value="Hedgehog/DD-peptidase"/>
    <property type="match status" value="1"/>
</dbReference>
<evidence type="ECO:0000259" key="2">
    <source>
        <dbReference type="Pfam" id="PF13539"/>
    </source>
</evidence>
<dbReference type="InterPro" id="IPR039561">
    <property type="entry name" value="Peptidase_M15C"/>
</dbReference>
<gene>
    <name evidence="3" type="ORF">GCM10022242_19310</name>
</gene>
<dbReference type="InterPro" id="IPR009045">
    <property type="entry name" value="Zn_M74/Hedgehog-like"/>
</dbReference>
<evidence type="ECO:0000313" key="4">
    <source>
        <dbReference type="Proteomes" id="UP001501821"/>
    </source>
</evidence>
<evidence type="ECO:0000256" key="1">
    <source>
        <dbReference type="SAM" id="MobiDB-lite"/>
    </source>
</evidence>